<dbReference type="AlphaFoldDB" id="A0A822XGP6"/>
<comment type="caution">
    <text evidence="1">The sequence shown here is derived from an EMBL/GenBank/DDBJ whole genome shotgun (WGS) entry which is preliminary data.</text>
</comment>
<dbReference type="Proteomes" id="UP000607653">
    <property type="component" value="Unassembled WGS sequence"/>
</dbReference>
<gene>
    <name evidence="1" type="ORF">HUJ06_019650</name>
</gene>
<sequence length="71" mass="7712">MSLAVVGDATTLESGPKAQRNGDVVEYLESELRVGCQLAIVVAANHYWGRYYFGLWSLDSKLREMGTAGGC</sequence>
<protein>
    <submittedName>
        <fullName evidence="1">Uncharacterized protein</fullName>
    </submittedName>
</protein>
<proteinExistence type="predicted"/>
<evidence type="ECO:0000313" key="2">
    <source>
        <dbReference type="Proteomes" id="UP000607653"/>
    </source>
</evidence>
<evidence type="ECO:0000313" key="1">
    <source>
        <dbReference type="EMBL" id="DAD18186.1"/>
    </source>
</evidence>
<dbReference type="EMBL" id="DUZY01000001">
    <property type="protein sequence ID" value="DAD18186.1"/>
    <property type="molecule type" value="Genomic_DNA"/>
</dbReference>
<keyword evidence="2" id="KW-1185">Reference proteome</keyword>
<name>A0A822XGP6_NELNU</name>
<accession>A0A822XGP6</accession>
<reference evidence="1 2" key="1">
    <citation type="journal article" date="2020" name="Mol. Biol. Evol.">
        <title>Distinct Expression and Methylation Patterns for Genes with Different Fates following a Single Whole-Genome Duplication in Flowering Plants.</title>
        <authorList>
            <person name="Shi T."/>
            <person name="Rahmani R.S."/>
            <person name="Gugger P.F."/>
            <person name="Wang M."/>
            <person name="Li H."/>
            <person name="Zhang Y."/>
            <person name="Li Z."/>
            <person name="Wang Q."/>
            <person name="Van de Peer Y."/>
            <person name="Marchal K."/>
            <person name="Chen J."/>
        </authorList>
    </citation>
    <scope>NUCLEOTIDE SEQUENCE [LARGE SCALE GENOMIC DNA]</scope>
    <source>
        <tissue evidence="1">Leaf</tissue>
    </source>
</reference>
<organism evidence="1 2">
    <name type="scientific">Nelumbo nucifera</name>
    <name type="common">Sacred lotus</name>
    <dbReference type="NCBI Taxonomy" id="4432"/>
    <lineage>
        <taxon>Eukaryota</taxon>
        <taxon>Viridiplantae</taxon>
        <taxon>Streptophyta</taxon>
        <taxon>Embryophyta</taxon>
        <taxon>Tracheophyta</taxon>
        <taxon>Spermatophyta</taxon>
        <taxon>Magnoliopsida</taxon>
        <taxon>Proteales</taxon>
        <taxon>Nelumbonaceae</taxon>
        <taxon>Nelumbo</taxon>
    </lineage>
</organism>